<keyword evidence="3" id="KW-1185">Reference proteome</keyword>
<organism evidence="2 3">
    <name type="scientific">Cytobacillus dafuensis</name>
    <name type="common">Bacillus dafuensis</name>
    <dbReference type="NCBI Taxonomy" id="1742359"/>
    <lineage>
        <taxon>Bacteria</taxon>
        <taxon>Bacillati</taxon>
        <taxon>Bacillota</taxon>
        <taxon>Bacilli</taxon>
        <taxon>Bacillales</taxon>
        <taxon>Bacillaceae</taxon>
        <taxon>Cytobacillus</taxon>
    </lineage>
</organism>
<feature type="domain" description="YkoP-like" evidence="1">
    <location>
        <begin position="3"/>
        <end position="183"/>
    </location>
</feature>
<dbReference type="InterPro" id="IPR054467">
    <property type="entry name" value="YkoP-like_dom"/>
</dbReference>
<evidence type="ECO:0000313" key="2">
    <source>
        <dbReference type="EMBL" id="QED47766.1"/>
    </source>
</evidence>
<sequence>MRGYVLSIWSLFDPIYYFFTRLTILPCEGTKNNIFRIRLTKYKGRKIVLSDGTTINKNDTLVKIHIHNVRLLKELKGINSELKKAKMIYRFVQESLPGVELYIRNCRHSCEIKGIIGITMLNKACERLGFEVINISNPMYKWFKWIAFLPIEILSSQNTSWHIIKNRTPNYLFMSTHKLSNMYKNYIRNGE</sequence>
<dbReference type="EMBL" id="CP042593">
    <property type="protein sequence ID" value="QED47766.1"/>
    <property type="molecule type" value="Genomic_DNA"/>
</dbReference>
<dbReference type="OrthoDB" id="1951946at2"/>
<dbReference type="STRING" id="1742359.GCA_001439625_00676"/>
<dbReference type="Pfam" id="PF22790">
    <property type="entry name" value="YkoP"/>
    <property type="match status" value="1"/>
</dbReference>
<evidence type="ECO:0000313" key="3">
    <source>
        <dbReference type="Proteomes" id="UP000321555"/>
    </source>
</evidence>
<dbReference type="KEGG" id="bda:FSZ17_11165"/>
<accession>A0A5B8Z8J0</accession>
<evidence type="ECO:0000259" key="1">
    <source>
        <dbReference type="Pfam" id="PF22790"/>
    </source>
</evidence>
<dbReference type="Proteomes" id="UP000321555">
    <property type="component" value="Chromosome"/>
</dbReference>
<name>A0A5B8Z8J0_CYTDA</name>
<dbReference type="RefSeq" id="WP_057770313.1">
    <property type="nucleotide sequence ID" value="NZ_CP042593.1"/>
</dbReference>
<protein>
    <recommendedName>
        <fullName evidence="1">YkoP-like domain-containing protein</fullName>
    </recommendedName>
</protein>
<dbReference type="AlphaFoldDB" id="A0A5B8Z8J0"/>
<proteinExistence type="predicted"/>
<gene>
    <name evidence="2" type="ORF">FSZ17_11165</name>
</gene>
<reference evidence="3" key="1">
    <citation type="submission" date="2019-08" db="EMBL/GenBank/DDBJ databases">
        <authorList>
            <person name="Zheng X."/>
        </authorList>
    </citation>
    <scope>NUCLEOTIDE SEQUENCE [LARGE SCALE GENOMIC DNA]</scope>
    <source>
        <strain evidence="3">FJAT-25496</strain>
    </source>
</reference>